<dbReference type="GO" id="GO:0017004">
    <property type="term" value="P:cytochrome complex assembly"/>
    <property type="evidence" value="ECO:0007669"/>
    <property type="project" value="UniProtKB-KW"/>
</dbReference>
<feature type="transmembrane region" description="Helical" evidence="7">
    <location>
        <begin position="77"/>
        <end position="94"/>
    </location>
</feature>
<sequence>MAGGAFAWSTYGLGLLAGALSTLSPCVLPLIPILMASALAAHRLGPLALAAGLGLSFAAIGIFLAAAGASLGLDDDVLRKIAAVLLIAFGVVMLSRRLQAHFASGVSPLADRAQGWLAKLKGETVLGQFGIGLLLGAVWAPCVGPTLGAATTLAAQGKHLGNIAALMACFGIGAALPLMLLGTFSRAALVKFRGRVGAIGAAGRVALGTLFVAFGVLIVTGLDRQLESALLALSPDWLTALTTSI</sequence>
<dbReference type="GO" id="GO:0016020">
    <property type="term" value="C:membrane"/>
    <property type="evidence" value="ECO:0007669"/>
    <property type="project" value="UniProtKB-SubCell"/>
</dbReference>
<dbReference type="PANTHER" id="PTHR31272">
    <property type="entry name" value="CYTOCHROME C-TYPE BIOGENESIS PROTEIN HI_1454-RELATED"/>
    <property type="match status" value="1"/>
</dbReference>
<evidence type="ECO:0000256" key="4">
    <source>
        <dbReference type="ARBA" id="ARBA00022748"/>
    </source>
</evidence>
<feature type="transmembrane region" description="Helical" evidence="7">
    <location>
        <begin position="47"/>
        <end position="71"/>
    </location>
</feature>
<dbReference type="EMBL" id="CP040078">
    <property type="protein sequence ID" value="QCP54820.1"/>
    <property type="molecule type" value="Genomic_DNA"/>
</dbReference>
<evidence type="ECO:0000256" key="3">
    <source>
        <dbReference type="ARBA" id="ARBA00022692"/>
    </source>
</evidence>
<reference evidence="9 10" key="1">
    <citation type="submission" date="2019-05" db="EMBL/GenBank/DDBJ databases">
        <title>Burkholderia sp. DHOD12, isolated from subtropical forest soil.</title>
        <authorList>
            <person name="Gao Z.-H."/>
            <person name="Qiu L.-H."/>
        </authorList>
    </citation>
    <scope>NUCLEOTIDE SEQUENCE [LARGE SCALE GENOMIC DNA]</scope>
    <source>
        <strain evidence="9 10">DHOD12</strain>
    </source>
</reference>
<keyword evidence="10" id="KW-1185">Reference proteome</keyword>
<dbReference type="InterPro" id="IPR051790">
    <property type="entry name" value="Cytochrome_c-biogenesis_DsbD"/>
</dbReference>
<dbReference type="InterPro" id="IPR003834">
    <property type="entry name" value="Cyt_c_assmbl_TM_dom"/>
</dbReference>
<comment type="subcellular location">
    <subcellularLocation>
        <location evidence="1">Membrane</location>
        <topology evidence="1">Multi-pass membrane protein</topology>
    </subcellularLocation>
</comment>
<feature type="domain" description="Cytochrome C biogenesis protein transmembrane" evidence="8">
    <location>
        <begin position="10"/>
        <end position="218"/>
    </location>
</feature>
<proteinExistence type="inferred from homology"/>
<dbReference type="KEGG" id="tvl:FAZ95_24800"/>
<feature type="transmembrane region" description="Helical" evidence="7">
    <location>
        <begin position="196"/>
        <end position="222"/>
    </location>
</feature>
<evidence type="ECO:0000256" key="2">
    <source>
        <dbReference type="ARBA" id="ARBA00006143"/>
    </source>
</evidence>
<dbReference type="Proteomes" id="UP000298656">
    <property type="component" value="Chromosome 2"/>
</dbReference>
<keyword evidence="3 7" id="KW-0812">Transmembrane</keyword>
<feature type="transmembrane region" description="Helical" evidence="7">
    <location>
        <begin position="163"/>
        <end position="184"/>
    </location>
</feature>
<feature type="transmembrane region" description="Helical" evidence="7">
    <location>
        <begin position="12"/>
        <end position="35"/>
    </location>
</feature>
<evidence type="ECO:0000313" key="10">
    <source>
        <dbReference type="Proteomes" id="UP000298656"/>
    </source>
</evidence>
<evidence type="ECO:0000256" key="5">
    <source>
        <dbReference type="ARBA" id="ARBA00022989"/>
    </source>
</evidence>
<evidence type="ECO:0000256" key="1">
    <source>
        <dbReference type="ARBA" id="ARBA00004141"/>
    </source>
</evidence>
<dbReference type="AlphaFoldDB" id="A0A4V1EIS8"/>
<keyword evidence="4" id="KW-0201">Cytochrome c-type biogenesis</keyword>
<name>A0A4V1EIS8_9BURK</name>
<gene>
    <name evidence="9" type="ORF">FAZ95_24800</name>
</gene>
<comment type="similarity">
    <text evidence="2">Belongs to the DsbD family.</text>
</comment>
<evidence type="ECO:0000256" key="6">
    <source>
        <dbReference type="ARBA" id="ARBA00023136"/>
    </source>
</evidence>
<feature type="transmembrane region" description="Helical" evidence="7">
    <location>
        <begin position="129"/>
        <end position="151"/>
    </location>
</feature>
<dbReference type="PANTHER" id="PTHR31272:SF9">
    <property type="entry name" value="BLL1027 PROTEIN"/>
    <property type="match status" value="1"/>
</dbReference>
<dbReference type="OrthoDB" id="9811352at2"/>
<keyword evidence="6 7" id="KW-0472">Membrane</keyword>
<organism evidence="9 10">
    <name type="scientific">Trinickia violacea</name>
    <dbReference type="NCBI Taxonomy" id="2571746"/>
    <lineage>
        <taxon>Bacteria</taxon>
        <taxon>Pseudomonadati</taxon>
        <taxon>Pseudomonadota</taxon>
        <taxon>Betaproteobacteria</taxon>
        <taxon>Burkholderiales</taxon>
        <taxon>Burkholderiaceae</taxon>
        <taxon>Trinickia</taxon>
    </lineage>
</organism>
<evidence type="ECO:0000256" key="7">
    <source>
        <dbReference type="SAM" id="Phobius"/>
    </source>
</evidence>
<keyword evidence="5 7" id="KW-1133">Transmembrane helix</keyword>
<accession>A0A4V1EIS8</accession>
<evidence type="ECO:0000313" key="9">
    <source>
        <dbReference type="EMBL" id="QCP54820.1"/>
    </source>
</evidence>
<evidence type="ECO:0000259" key="8">
    <source>
        <dbReference type="Pfam" id="PF02683"/>
    </source>
</evidence>
<protein>
    <submittedName>
        <fullName evidence="9">Cytochrome c biogenesis protein CcdA</fullName>
    </submittedName>
</protein>
<dbReference type="Pfam" id="PF02683">
    <property type="entry name" value="DsbD_TM"/>
    <property type="match status" value="1"/>
</dbReference>